<dbReference type="OrthoDB" id="3854115at2"/>
<organism evidence="2 3">
    <name type="scientific">Streptacidiphilus pinicola</name>
    <dbReference type="NCBI Taxonomy" id="2219663"/>
    <lineage>
        <taxon>Bacteria</taxon>
        <taxon>Bacillati</taxon>
        <taxon>Actinomycetota</taxon>
        <taxon>Actinomycetes</taxon>
        <taxon>Kitasatosporales</taxon>
        <taxon>Streptomycetaceae</taxon>
        <taxon>Streptacidiphilus</taxon>
    </lineage>
</organism>
<sequence length="107" mass="11794">MSGYDVDLDYLRDTVKKLQGVADGMDDTNAKAQYQTNLSRTQLGGDQFIESGNLHTAHDNMKTQLAHMIKTLQTMIQEFTDKTGAAHDSYSAQDTQTSQDFSRGAAS</sequence>
<reference evidence="2 3" key="1">
    <citation type="submission" date="2018-06" db="EMBL/GenBank/DDBJ databases">
        <title>Streptacidiphilus pinicola sp. nov., isolated from pine grove soil.</title>
        <authorList>
            <person name="Roh S.G."/>
            <person name="Park S."/>
            <person name="Kim M.-K."/>
            <person name="Yun B.-R."/>
            <person name="Park J."/>
            <person name="Kim M.J."/>
            <person name="Kim Y.S."/>
            <person name="Kim S.B."/>
        </authorList>
    </citation>
    <scope>NUCLEOTIDE SEQUENCE [LARGE SCALE GENOMIC DNA]</scope>
    <source>
        <strain evidence="2 3">MMS16-CNU450</strain>
    </source>
</reference>
<accession>A0A2X0ILB8</accession>
<feature type="region of interest" description="Disordered" evidence="1">
    <location>
        <begin position="86"/>
        <end position="107"/>
    </location>
</feature>
<evidence type="ECO:0000313" key="3">
    <source>
        <dbReference type="Proteomes" id="UP000248889"/>
    </source>
</evidence>
<dbReference type="Proteomes" id="UP000248889">
    <property type="component" value="Unassembled WGS sequence"/>
</dbReference>
<evidence type="ECO:0000256" key="1">
    <source>
        <dbReference type="SAM" id="MobiDB-lite"/>
    </source>
</evidence>
<dbReference type="RefSeq" id="WP_111500858.1">
    <property type="nucleotide sequence ID" value="NZ_QKYN01000041.1"/>
</dbReference>
<proteinExistence type="predicted"/>
<feature type="compositionally biased region" description="Polar residues" evidence="1">
    <location>
        <begin position="90"/>
        <end position="101"/>
    </location>
</feature>
<dbReference type="EMBL" id="QKYN01000041">
    <property type="protein sequence ID" value="RAG85427.1"/>
    <property type="molecule type" value="Genomic_DNA"/>
</dbReference>
<name>A0A2X0ILB8_9ACTN</name>
<gene>
    <name evidence="2" type="ORF">DN069_11660</name>
</gene>
<protein>
    <recommendedName>
        <fullName evidence="4">WXG100 family type VII secretion target</fullName>
    </recommendedName>
</protein>
<dbReference type="AlphaFoldDB" id="A0A2X0ILB8"/>
<keyword evidence="3" id="KW-1185">Reference proteome</keyword>
<evidence type="ECO:0000313" key="2">
    <source>
        <dbReference type="EMBL" id="RAG85427.1"/>
    </source>
</evidence>
<evidence type="ECO:0008006" key="4">
    <source>
        <dbReference type="Google" id="ProtNLM"/>
    </source>
</evidence>
<comment type="caution">
    <text evidence="2">The sequence shown here is derived from an EMBL/GenBank/DDBJ whole genome shotgun (WGS) entry which is preliminary data.</text>
</comment>